<dbReference type="EMBL" id="BK014662">
    <property type="protein sequence ID" value="DAD66684.1"/>
    <property type="molecule type" value="Genomic_DNA"/>
</dbReference>
<reference evidence="1" key="1">
    <citation type="journal article" date="2021" name="Proc. Natl. Acad. Sci. U.S.A.">
        <title>A Catalog of Tens of Thousands of Viruses from Human Metagenomes Reveals Hidden Associations with Chronic Diseases.</title>
        <authorList>
            <person name="Tisza M.J."/>
            <person name="Buck C.B."/>
        </authorList>
    </citation>
    <scope>NUCLEOTIDE SEQUENCE</scope>
    <source>
        <strain evidence="1">CtPuP5</strain>
    </source>
</reference>
<evidence type="ECO:0000313" key="1">
    <source>
        <dbReference type="EMBL" id="DAD66684.1"/>
    </source>
</evidence>
<name>A0A8S5L9R1_9CAUD</name>
<proteinExistence type="predicted"/>
<protein>
    <submittedName>
        <fullName evidence="1">Uncharacterized protein</fullName>
    </submittedName>
</protein>
<organism evidence="1">
    <name type="scientific">Myoviridae sp. ctPuP5</name>
    <dbReference type="NCBI Taxonomy" id="2823543"/>
    <lineage>
        <taxon>Viruses</taxon>
        <taxon>Duplodnaviria</taxon>
        <taxon>Heunggongvirae</taxon>
        <taxon>Uroviricota</taxon>
        <taxon>Caudoviricetes</taxon>
    </lineage>
</organism>
<accession>A0A8S5L9R1</accession>
<sequence length="42" mass="5154">MPFNFFCKFHYISPFINYYTANIGVIMETTKYFVLKNDKFFI</sequence>